<sequence length="815" mass="87407">MASTRPRWHTAADDSGEVFPPAGLPFAVGEVDRALVRRLTRELRGGVPVAAAVVGPRGAGRTAFVRRASSLAAQSGMSVLTAIGSPSGSSSPYGLIQQLISALPEDRRPVLPLRGGIDRLPRSALVQSFSRTLLRAAREHPTALVVDDVQWADSGSFEVLCAVLRRLHSSRLSVLISTTGTAPDVAAPCMELLSLICSPSVRGHVLRLTSRFDPTPGTRRPDAGRPPRVPRPREAPGMIGRRPLRAPGGSLPPATVPAPRPAPSSPDPDPTWGLAREPLALLRGLAVCGNLLPLQLVGSVVRLRETSTVSALRTLRTTGLVAPELPVRLTSRVSVERVLSAMDDTERQALHERAAELGHRAALPDEELADLVLGSRPSGAAWVVALLRRVAAACRTRGEHQQAVRCLDRALQEPLSGDERADLLLEIGAASCLTDPDAGDRFLAEVVRRPSRPGGVWRQLTAADLLLARGDAVAARQALAVARAEDPREQESLQAMLWLAGDTQLDTGGLEGMPYEAATLSQHPQDACGAAALAWHAATTSADTERIGRLARTALAFPVRHLPLYPRMLACLALGWAGETDTACAELSVILAEARRRHAYSLSGFVLLATCSLHLRCQDTDRASRDLAMARAEMPISSWHPAVAPLTQALEVRVLLARGEVDAAARTAYGDFRADVEQRFGWLQLRYARGLLHLAQEQPREAAAEFTACGQWLLAKGWTSPALFPWRLLSAVAHAWSGDRAEAVRLVVEGQRPASGPARTATVGPADRLRAAVWLEEILAEIDDFPSTDLHTYTLRRLTSPPGGSDGPRRQSTGH</sequence>
<dbReference type="InterPro" id="IPR041664">
    <property type="entry name" value="AAA_16"/>
</dbReference>
<name>A0AA90GYE7_9ACTN</name>
<dbReference type="RefSeq" id="WP_282698512.1">
    <property type="nucleotide sequence ID" value="NZ_JABXJJ020000005.1"/>
</dbReference>
<organism evidence="3">
    <name type="scientific">Streptantibioticus silvisoli</name>
    <dbReference type="NCBI Taxonomy" id="2705255"/>
    <lineage>
        <taxon>Bacteria</taxon>
        <taxon>Bacillati</taxon>
        <taxon>Actinomycetota</taxon>
        <taxon>Actinomycetes</taxon>
        <taxon>Kitasatosporales</taxon>
        <taxon>Streptomycetaceae</taxon>
        <taxon>Streptantibioticus</taxon>
    </lineage>
</organism>
<evidence type="ECO:0000313" key="3">
    <source>
        <dbReference type="EMBL" id="MDI5968706.1"/>
    </source>
</evidence>
<reference evidence="3" key="1">
    <citation type="submission" date="2023-05" db="EMBL/GenBank/DDBJ databases">
        <title>Streptantibioticus silvisoli sp. nov., acidotolerant actinomycetes 1 from pine litter.</title>
        <authorList>
            <person name="Swiecimska M."/>
            <person name="Golinska P."/>
            <person name="Sangal V."/>
            <person name="Wachnowicz B."/>
            <person name="Goodfellow M."/>
        </authorList>
    </citation>
    <scope>NUCLEOTIDE SEQUENCE</scope>
    <source>
        <strain evidence="3">SL13</strain>
    </source>
</reference>
<accession>A0AA90GYE7</accession>
<keyword evidence="3" id="KW-0547">Nucleotide-binding</keyword>
<dbReference type="SUPFAM" id="SSF52540">
    <property type="entry name" value="P-loop containing nucleoside triphosphate hydrolases"/>
    <property type="match status" value="1"/>
</dbReference>
<proteinExistence type="predicted"/>
<dbReference type="GO" id="GO:0005524">
    <property type="term" value="F:ATP binding"/>
    <property type="evidence" value="ECO:0007669"/>
    <property type="project" value="UniProtKB-KW"/>
</dbReference>
<dbReference type="AlphaFoldDB" id="A0AA90GYE7"/>
<evidence type="ECO:0000256" key="1">
    <source>
        <dbReference type="SAM" id="MobiDB-lite"/>
    </source>
</evidence>
<feature type="domain" description="Orc1-like AAA ATPase" evidence="2">
    <location>
        <begin position="35"/>
        <end position="174"/>
    </location>
</feature>
<gene>
    <name evidence="3" type="ORF">POF50_004980</name>
</gene>
<dbReference type="EMBL" id="JABXJJ020000005">
    <property type="protein sequence ID" value="MDI5968706.1"/>
    <property type="molecule type" value="Genomic_DNA"/>
</dbReference>
<evidence type="ECO:0000259" key="2">
    <source>
        <dbReference type="Pfam" id="PF13191"/>
    </source>
</evidence>
<dbReference type="Pfam" id="PF13191">
    <property type="entry name" value="AAA_16"/>
    <property type="match status" value="1"/>
</dbReference>
<dbReference type="InterPro" id="IPR027417">
    <property type="entry name" value="P-loop_NTPase"/>
</dbReference>
<keyword evidence="3" id="KW-0067">ATP-binding</keyword>
<feature type="compositionally biased region" description="Pro residues" evidence="1">
    <location>
        <begin position="254"/>
        <end position="269"/>
    </location>
</feature>
<feature type="region of interest" description="Disordered" evidence="1">
    <location>
        <begin position="209"/>
        <end position="272"/>
    </location>
</feature>
<comment type="caution">
    <text evidence="3">The sequence shown here is derived from an EMBL/GenBank/DDBJ whole genome shotgun (WGS) entry which is preliminary data.</text>
</comment>
<protein>
    <submittedName>
        <fullName evidence="3">ATP-binding protein</fullName>
    </submittedName>
</protein>
<feature type="region of interest" description="Disordered" evidence="1">
    <location>
        <begin position="795"/>
        <end position="815"/>
    </location>
</feature>